<dbReference type="InterPro" id="IPR003442">
    <property type="entry name" value="T6A_TsaE"/>
</dbReference>
<dbReference type="PANTHER" id="PTHR33540">
    <property type="entry name" value="TRNA THREONYLCARBAMOYLADENOSINE BIOSYNTHESIS PROTEIN TSAE"/>
    <property type="match status" value="1"/>
</dbReference>
<dbReference type="AlphaFoldDB" id="A0AA86IXW1"/>
<comment type="subcellular location">
    <subcellularLocation>
        <location evidence="1">Cytoplasm</location>
    </subcellularLocation>
</comment>
<keyword evidence="7" id="KW-0547">Nucleotide-binding</keyword>
<dbReference type="InterPro" id="IPR027417">
    <property type="entry name" value="P-loop_NTPase"/>
</dbReference>
<dbReference type="SUPFAM" id="SSF52540">
    <property type="entry name" value="P-loop containing nucleoside triphosphate hydrolases"/>
    <property type="match status" value="1"/>
</dbReference>
<evidence type="ECO:0000313" key="12">
    <source>
        <dbReference type="Proteomes" id="UP001329151"/>
    </source>
</evidence>
<gene>
    <name evidence="11" type="primary">tsaE</name>
    <name evidence="11" type="ORF">RGQ30_07490</name>
</gene>
<evidence type="ECO:0000256" key="1">
    <source>
        <dbReference type="ARBA" id="ARBA00004496"/>
    </source>
</evidence>
<keyword evidence="12" id="KW-1185">Reference proteome</keyword>
<keyword evidence="4" id="KW-0963">Cytoplasm</keyword>
<dbReference type="KEGG" id="lto:RGQ30_07490"/>
<proteinExistence type="inferred from homology"/>
<accession>A0AA86IXW1</accession>
<comment type="similarity">
    <text evidence="2">Belongs to the TsaE family.</text>
</comment>
<evidence type="ECO:0000256" key="10">
    <source>
        <dbReference type="ARBA" id="ARBA00032441"/>
    </source>
</evidence>
<protein>
    <recommendedName>
        <fullName evidence="3">tRNA threonylcarbamoyladenosine biosynthesis protein TsaE</fullName>
    </recommendedName>
    <alternativeName>
        <fullName evidence="10">t(6)A37 threonylcarbamoyladenosine biosynthesis protein TsaE</fullName>
    </alternativeName>
</protein>
<organism evidence="11 12">
    <name type="scientific">Limnobacter thiooxidans</name>
    <dbReference type="NCBI Taxonomy" id="131080"/>
    <lineage>
        <taxon>Bacteria</taxon>
        <taxon>Pseudomonadati</taxon>
        <taxon>Pseudomonadota</taxon>
        <taxon>Betaproteobacteria</taxon>
        <taxon>Burkholderiales</taxon>
        <taxon>Burkholderiaceae</taxon>
        <taxon>Limnobacter</taxon>
    </lineage>
</organism>
<evidence type="ECO:0000256" key="6">
    <source>
        <dbReference type="ARBA" id="ARBA00022723"/>
    </source>
</evidence>
<dbReference type="GO" id="GO:0005737">
    <property type="term" value="C:cytoplasm"/>
    <property type="evidence" value="ECO:0007669"/>
    <property type="project" value="UniProtKB-SubCell"/>
</dbReference>
<dbReference type="PANTHER" id="PTHR33540:SF2">
    <property type="entry name" value="TRNA THREONYLCARBAMOYLADENOSINE BIOSYNTHESIS PROTEIN TSAE"/>
    <property type="match status" value="1"/>
</dbReference>
<dbReference type="Gene3D" id="3.40.50.300">
    <property type="entry name" value="P-loop containing nucleotide triphosphate hydrolases"/>
    <property type="match status" value="1"/>
</dbReference>
<sequence length="169" mass="18991">MKMYIRYLPDDNATDSVGEKLAQLVVAPLRVYLSGPLGAGKTALVRAFLRAMGVRGAIKSPSYALVEPYNLSNYSVYHFDFYRFFDQNEWEESGFRDYFKEHAVCLVEWPEKAGGLLPTADLEIELAYHFETGPDGVTSNGAETAGRRVEIRALSDKGQMLVDQLNEQQ</sequence>
<dbReference type="GO" id="GO:0046872">
    <property type="term" value="F:metal ion binding"/>
    <property type="evidence" value="ECO:0007669"/>
    <property type="project" value="UniProtKB-KW"/>
</dbReference>
<evidence type="ECO:0000256" key="7">
    <source>
        <dbReference type="ARBA" id="ARBA00022741"/>
    </source>
</evidence>
<keyword evidence="5" id="KW-0819">tRNA processing</keyword>
<evidence type="ECO:0000256" key="4">
    <source>
        <dbReference type="ARBA" id="ARBA00022490"/>
    </source>
</evidence>
<keyword evidence="6" id="KW-0479">Metal-binding</keyword>
<keyword evidence="9" id="KW-0460">Magnesium</keyword>
<dbReference type="NCBIfam" id="TIGR00150">
    <property type="entry name" value="T6A_YjeE"/>
    <property type="match status" value="1"/>
</dbReference>
<reference evidence="11 12" key="1">
    <citation type="submission" date="2023-10" db="EMBL/GenBank/DDBJ databases">
        <title>Complete Genome Sequence of Limnobacter thiooxidans CS-K2T, Isolated from freshwater lake sediments in Bavaria, Germany.</title>
        <authorList>
            <person name="Naruki M."/>
            <person name="Watanabe A."/>
            <person name="Warashina T."/>
            <person name="Morita T."/>
            <person name="Arakawa K."/>
        </authorList>
    </citation>
    <scope>NUCLEOTIDE SEQUENCE [LARGE SCALE GENOMIC DNA]</scope>
    <source>
        <strain evidence="11 12">CS-K2</strain>
    </source>
</reference>
<keyword evidence="8" id="KW-0067">ATP-binding</keyword>
<name>A0AA86IXW1_9BURK</name>
<dbReference type="Pfam" id="PF02367">
    <property type="entry name" value="TsaE"/>
    <property type="match status" value="1"/>
</dbReference>
<evidence type="ECO:0000256" key="9">
    <source>
        <dbReference type="ARBA" id="ARBA00022842"/>
    </source>
</evidence>
<dbReference type="Proteomes" id="UP001329151">
    <property type="component" value="Chromosome"/>
</dbReference>
<dbReference type="GO" id="GO:0002949">
    <property type="term" value="P:tRNA threonylcarbamoyladenosine modification"/>
    <property type="evidence" value="ECO:0007669"/>
    <property type="project" value="InterPro"/>
</dbReference>
<dbReference type="EMBL" id="AP028947">
    <property type="protein sequence ID" value="BET25248.1"/>
    <property type="molecule type" value="Genomic_DNA"/>
</dbReference>
<evidence type="ECO:0000256" key="2">
    <source>
        <dbReference type="ARBA" id="ARBA00007599"/>
    </source>
</evidence>
<evidence type="ECO:0000256" key="3">
    <source>
        <dbReference type="ARBA" id="ARBA00019010"/>
    </source>
</evidence>
<dbReference type="RefSeq" id="WP_130558253.1">
    <property type="nucleotide sequence ID" value="NZ_AP028947.1"/>
</dbReference>
<evidence type="ECO:0000313" key="11">
    <source>
        <dbReference type="EMBL" id="BET25248.1"/>
    </source>
</evidence>
<evidence type="ECO:0000256" key="5">
    <source>
        <dbReference type="ARBA" id="ARBA00022694"/>
    </source>
</evidence>
<dbReference type="GO" id="GO:0005524">
    <property type="term" value="F:ATP binding"/>
    <property type="evidence" value="ECO:0007669"/>
    <property type="project" value="UniProtKB-KW"/>
</dbReference>
<evidence type="ECO:0000256" key="8">
    <source>
        <dbReference type="ARBA" id="ARBA00022840"/>
    </source>
</evidence>